<dbReference type="Pfam" id="PF00328">
    <property type="entry name" value="His_Phos_2"/>
    <property type="match status" value="1"/>
</dbReference>
<dbReference type="PROSITE" id="PS51257">
    <property type="entry name" value="PROKAR_LIPOPROTEIN"/>
    <property type="match status" value="1"/>
</dbReference>
<evidence type="ECO:0000256" key="1">
    <source>
        <dbReference type="ARBA" id="ARBA00000032"/>
    </source>
</evidence>
<evidence type="ECO:0000256" key="4">
    <source>
        <dbReference type="ARBA" id="ARBA00022729"/>
    </source>
</evidence>
<sequence>MFSYNQKHKMEFLLISIPLILLWWQSCNAFPARSFYANQSTLELVHLLFRHGDRTPETNNLDPNNPYYAENNYYPYGYGQLTNVGKVRVYELGKNLRKRYNNFLGKAWNMSSLDILTTDYNRTKMSVELMLAGLWPPTCSSIWNPVLLWQPIPYNYEKRANDKELSPFLGCTTLDALVNEVMNNSSDYINARYGEVFRILENGTGLQNITYLKAFFLYFGFTIQENLNIPLDYWVYTVYPEPLRSLAIEYYYVETNNTKLRTIMSGYLLKKIITDTQNKINGFSPQGRKMHIYSGHETNIAALLLSLDMLKVVELPPYASYLAVEIHRIDEIYGVKIFYQDYSSEDPRGPLKLPECEEFCPFERFVSLVEGILPKSDEECYGSSTK</sequence>
<dbReference type="PROSITE" id="PS00616">
    <property type="entry name" value="HIS_ACID_PHOSPHAT_1"/>
    <property type="match status" value="1"/>
</dbReference>
<dbReference type="InterPro" id="IPR050645">
    <property type="entry name" value="Histidine_acid_phosphatase"/>
</dbReference>
<dbReference type="OrthoDB" id="10257284at2759"/>
<dbReference type="Proteomes" id="UP001152799">
    <property type="component" value="Chromosome 8"/>
</dbReference>
<proteinExistence type="inferred from homology"/>
<comment type="catalytic activity">
    <reaction evidence="1">
        <text>a phosphate monoester + H2O = an alcohol + phosphate</text>
        <dbReference type="Rhea" id="RHEA:15017"/>
        <dbReference type="ChEBI" id="CHEBI:15377"/>
        <dbReference type="ChEBI" id="CHEBI:30879"/>
        <dbReference type="ChEBI" id="CHEBI:43474"/>
        <dbReference type="ChEBI" id="CHEBI:67140"/>
        <dbReference type="EC" id="3.1.3.2"/>
    </reaction>
</comment>
<reference evidence="9" key="1">
    <citation type="submission" date="2022-01" db="EMBL/GenBank/DDBJ databases">
        <authorList>
            <person name="King R."/>
        </authorList>
    </citation>
    <scope>NUCLEOTIDE SEQUENCE</scope>
</reference>
<comment type="similarity">
    <text evidence="2">Belongs to the histidine acid phosphatase family.</text>
</comment>
<evidence type="ECO:0000256" key="7">
    <source>
        <dbReference type="ARBA" id="ARBA00023180"/>
    </source>
</evidence>
<dbReference type="InterPro" id="IPR033379">
    <property type="entry name" value="Acid_Pase_AS"/>
</dbReference>
<feature type="signal peptide" evidence="8">
    <location>
        <begin position="1"/>
        <end position="29"/>
    </location>
</feature>
<evidence type="ECO:0000256" key="5">
    <source>
        <dbReference type="ARBA" id="ARBA00022801"/>
    </source>
</evidence>
<evidence type="ECO:0000313" key="9">
    <source>
        <dbReference type="EMBL" id="CAG9772856.1"/>
    </source>
</evidence>
<evidence type="ECO:0000256" key="6">
    <source>
        <dbReference type="ARBA" id="ARBA00023157"/>
    </source>
</evidence>
<dbReference type="InterPro" id="IPR000560">
    <property type="entry name" value="His_Pase_clade-2"/>
</dbReference>
<gene>
    <name evidence="9" type="ORF">CEUTPL_LOCUS13258</name>
</gene>
<dbReference type="InterPro" id="IPR029033">
    <property type="entry name" value="His_PPase_superfam"/>
</dbReference>
<dbReference type="GO" id="GO:0003993">
    <property type="term" value="F:acid phosphatase activity"/>
    <property type="evidence" value="ECO:0007669"/>
    <property type="project" value="UniProtKB-EC"/>
</dbReference>
<name>A0A9N9N0K5_9CUCU</name>
<evidence type="ECO:0000256" key="8">
    <source>
        <dbReference type="SAM" id="SignalP"/>
    </source>
</evidence>
<protein>
    <recommendedName>
        <fullName evidence="3">acid phosphatase</fullName>
        <ecNumber evidence="3">3.1.3.2</ecNumber>
    </recommendedName>
</protein>
<keyword evidence="7" id="KW-0325">Glycoprotein</keyword>
<dbReference type="Gene3D" id="3.40.50.1240">
    <property type="entry name" value="Phosphoglycerate mutase-like"/>
    <property type="match status" value="1"/>
</dbReference>
<dbReference type="SUPFAM" id="SSF53254">
    <property type="entry name" value="Phosphoglycerate mutase-like"/>
    <property type="match status" value="1"/>
</dbReference>
<evidence type="ECO:0000256" key="2">
    <source>
        <dbReference type="ARBA" id="ARBA00005375"/>
    </source>
</evidence>
<keyword evidence="10" id="KW-1185">Reference proteome</keyword>
<dbReference type="CDD" id="cd07061">
    <property type="entry name" value="HP_HAP_like"/>
    <property type="match status" value="1"/>
</dbReference>
<dbReference type="EMBL" id="OU892284">
    <property type="protein sequence ID" value="CAG9772856.1"/>
    <property type="molecule type" value="Genomic_DNA"/>
</dbReference>
<keyword evidence="4 8" id="KW-0732">Signal</keyword>
<dbReference type="EC" id="3.1.3.2" evidence="3"/>
<dbReference type="AlphaFoldDB" id="A0A9N9N0K5"/>
<organism evidence="9 10">
    <name type="scientific">Ceutorhynchus assimilis</name>
    <name type="common">cabbage seed weevil</name>
    <dbReference type="NCBI Taxonomy" id="467358"/>
    <lineage>
        <taxon>Eukaryota</taxon>
        <taxon>Metazoa</taxon>
        <taxon>Ecdysozoa</taxon>
        <taxon>Arthropoda</taxon>
        <taxon>Hexapoda</taxon>
        <taxon>Insecta</taxon>
        <taxon>Pterygota</taxon>
        <taxon>Neoptera</taxon>
        <taxon>Endopterygota</taxon>
        <taxon>Coleoptera</taxon>
        <taxon>Polyphaga</taxon>
        <taxon>Cucujiformia</taxon>
        <taxon>Curculionidae</taxon>
        <taxon>Ceutorhynchinae</taxon>
        <taxon>Ceutorhynchus</taxon>
    </lineage>
</organism>
<evidence type="ECO:0000256" key="3">
    <source>
        <dbReference type="ARBA" id="ARBA00012646"/>
    </source>
</evidence>
<keyword evidence="6" id="KW-1015">Disulfide bond</keyword>
<dbReference type="PANTHER" id="PTHR11567:SF211">
    <property type="entry name" value="PROSTATIC ACID PHOSPHATASE"/>
    <property type="match status" value="1"/>
</dbReference>
<keyword evidence="5" id="KW-0378">Hydrolase</keyword>
<feature type="chain" id="PRO_5040482644" description="acid phosphatase" evidence="8">
    <location>
        <begin position="30"/>
        <end position="386"/>
    </location>
</feature>
<dbReference type="PANTHER" id="PTHR11567">
    <property type="entry name" value="ACID PHOSPHATASE-RELATED"/>
    <property type="match status" value="1"/>
</dbReference>
<evidence type="ECO:0000313" key="10">
    <source>
        <dbReference type="Proteomes" id="UP001152799"/>
    </source>
</evidence>
<accession>A0A9N9N0K5</accession>